<dbReference type="STRING" id="199441.BkAM31D_06670"/>
<dbReference type="EMBL" id="CP020814">
    <property type="protein sequence ID" value="ARK29568.1"/>
    <property type="molecule type" value="Genomic_DNA"/>
</dbReference>
<evidence type="ECO:0000313" key="1">
    <source>
        <dbReference type="EMBL" id="ARK29568.1"/>
    </source>
</evidence>
<protein>
    <recommendedName>
        <fullName evidence="3">DUF1795 domain-containing protein</fullName>
    </recommendedName>
</protein>
<evidence type="ECO:0008006" key="3">
    <source>
        <dbReference type="Google" id="ProtNLM"/>
    </source>
</evidence>
<sequence>MFVIAAACEANPAETKTVIYENKEAGIVIYQSSNWELEKEVSIDPLNAAFKQDHMRAIVSIIPNAKTVEQIKAELNLEGDFVQMIEETEDSLSFKITQTEETRSDIFVKTADHETIIVTFFTPLKNYQTNSEKIDDFKDSIARIY</sequence>
<gene>
    <name evidence="1" type="ORF">BkAM31D_06670</name>
</gene>
<accession>A0A1X9M815</accession>
<name>A0A1X9M815_9BACI</name>
<dbReference type="Proteomes" id="UP000193006">
    <property type="component" value="Chromosome"/>
</dbReference>
<keyword evidence="2" id="KW-1185">Reference proteome</keyword>
<evidence type="ECO:0000313" key="2">
    <source>
        <dbReference type="Proteomes" id="UP000193006"/>
    </source>
</evidence>
<organism evidence="1 2">
    <name type="scientific">Halalkalibacter krulwichiae</name>
    <dbReference type="NCBI Taxonomy" id="199441"/>
    <lineage>
        <taxon>Bacteria</taxon>
        <taxon>Bacillati</taxon>
        <taxon>Bacillota</taxon>
        <taxon>Bacilli</taxon>
        <taxon>Bacillales</taxon>
        <taxon>Bacillaceae</taxon>
        <taxon>Halalkalibacter</taxon>
    </lineage>
</organism>
<reference evidence="1 2" key="1">
    <citation type="submission" date="2017-04" db="EMBL/GenBank/DDBJ databases">
        <title>Bacillus krulwichiae AM31D Genome sequencing and assembly.</title>
        <authorList>
            <person name="Krulwich T.A."/>
            <person name="Anastor L."/>
            <person name="Ehrlich R."/>
            <person name="Ehrlich G.D."/>
            <person name="Janto B."/>
        </authorList>
    </citation>
    <scope>NUCLEOTIDE SEQUENCE [LARGE SCALE GENOMIC DNA]</scope>
    <source>
        <strain evidence="1 2">AM31D</strain>
    </source>
</reference>
<proteinExistence type="predicted"/>
<dbReference type="AlphaFoldDB" id="A0A1X9M815"/>
<dbReference type="KEGG" id="bkw:BkAM31D_06670"/>